<dbReference type="Proteomes" id="UP000005438">
    <property type="component" value="Chromosome"/>
</dbReference>
<dbReference type="OrthoDB" id="947434at2"/>
<dbReference type="STRING" id="700598.Niako_2300"/>
<feature type="domain" description="Outer membrane protein beta-barrel" evidence="2">
    <location>
        <begin position="18"/>
        <end position="226"/>
    </location>
</feature>
<evidence type="ECO:0000259" key="2">
    <source>
        <dbReference type="Pfam" id="PF13568"/>
    </source>
</evidence>
<dbReference type="KEGG" id="nko:Niako_2300"/>
<feature type="chain" id="PRO_5003517694" description="Outer membrane protein beta-barrel domain-containing protein" evidence="1">
    <location>
        <begin position="20"/>
        <end position="250"/>
    </location>
</feature>
<evidence type="ECO:0000313" key="3">
    <source>
        <dbReference type="EMBL" id="AEV98645.1"/>
    </source>
</evidence>
<protein>
    <recommendedName>
        <fullName evidence="2">Outer membrane protein beta-barrel domain-containing protein</fullName>
    </recommendedName>
</protein>
<dbReference type="InterPro" id="IPR025665">
    <property type="entry name" value="Beta-barrel_OMP_2"/>
</dbReference>
<dbReference type="EMBL" id="CP003178">
    <property type="protein sequence ID" value="AEV98645.1"/>
    <property type="molecule type" value="Genomic_DNA"/>
</dbReference>
<feature type="signal peptide" evidence="1">
    <location>
        <begin position="1"/>
        <end position="19"/>
    </location>
</feature>
<organism evidence="3 4">
    <name type="scientific">Niastella koreensis (strain DSM 17620 / KACC 11465 / NBRC 106392 / GR20-10)</name>
    <dbReference type="NCBI Taxonomy" id="700598"/>
    <lineage>
        <taxon>Bacteria</taxon>
        <taxon>Pseudomonadati</taxon>
        <taxon>Bacteroidota</taxon>
        <taxon>Chitinophagia</taxon>
        <taxon>Chitinophagales</taxon>
        <taxon>Chitinophagaceae</taxon>
        <taxon>Niastella</taxon>
    </lineage>
</organism>
<sequence length="250" mass="27277">MKRYISLMLITLCVKVSFAQKKADIGFKAGLSIPNLTTGSSNNSISSGYNSRLDVHAAVHIEYRMGDRFSIQPQLEYSSQGGKKDGIQTFSTPDNLSQQFPPGQAPTYLYADYKSEARLNYLMLPVLAKYHFMSSKKWDAYLAAGPFVSYLLSAKNITKGSSLIYLDEGKTQPLGPEAQSFDNTENITSDLHRFNAGINGHAGIGYKLSNGSIFLEAGGNYGLIDIQKSAADGKNKAGAAVIDLGYQFRL</sequence>
<evidence type="ECO:0000313" key="4">
    <source>
        <dbReference type="Proteomes" id="UP000005438"/>
    </source>
</evidence>
<evidence type="ECO:0000256" key="1">
    <source>
        <dbReference type="SAM" id="SignalP"/>
    </source>
</evidence>
<accession>G8TJB2</accession>
<dbReference type="Pfam" id="PF13568">
    <property type="entry name" value="OMP_b-brl_2"/>
    <property type="match status" value="1"/>
</dbReference>
<keyword evidence="1" id="KW-0732">Signal</keyword>
<dbReference type="InterPro" id="IPR011250">
    <property type="entry name" value="OMP/PagP_B-barrel"/>
</dbReference>
<dbReference type="RefSeq" id="WP_014218559.1">
    <property type="nucleotide sequence ID" value="NC_016609.1"/>
</dbReference>
<dbReference type="Gene3D" id="2.40.160.20">
    <property type="match status" value="1"/>
</dbReference>
<name>G8TJB2_NIAKG</name>
<dbReference type="SUPFAM" id="SSF56925">
    <property type="entry name" value="OMPA-like"/>
    <property type="match status" value="1"/>
</dbReference>
<dbReference type="HOGENOM" id="CLU_082049_1_1_10"/>
<dbReference type="eggNOG" id="ENOG5032S3E">
    <property type="taxonomic scope" value="Bacteria"/>
</dbReference>
<dbReference type="AlphaFoldDB" id="G8TJB2"/>
<proteinExistence type="predicted"/>
<gene>
    <name evidence="3" type="ordered locus">Niako_2300</name>
</gene>
<reference evidence="3 4" key="1">
    <citation type="submission" date="2011-12" db="EMBL/GenBank/DDBJ databases">
        <title>The complete genome of Niastella koreensis GR20-10.</title>
        <authorList>
            <consortium name="US DOE Joint Genome Institute (JGI-PGF)"/>
            <person name="Lucas S."/>
            <person name="Han J."/>
            <person name="Lapidus A."/>
            <person name="Bruce D."/>
            <person name="Goodwin L."/>
            <person name="Pitluck S."/>
            <person name="Peters L."/>
            <person name="Kyrpides N."/>
            <person name="Mavromatis K."/>
            <person name="Ivanova N."/>
            <person name="Mikhailova N."/>
            <person name="Davenport K."/>
            <person name="Saunders E."/>
            <person name="Detter J.C."/>
            <person name="Tapia R."/>
            <person name="Han C."/>
            <person name="Land M."/>
            <person name="Hauser L."/>
            <person name="Markowitz V."/>
            <person name="Cheng J.-F."/>
            <person name="Hugenholtz P."/>
            <person name="Woyke T."/>
            <person name="Wu D."/>
            <person name="Tindall B."/>
            <person name="Pomrenke H."/>
            <person name="Brambilla E."/>
            <person name="Klenk H.-P."/>
            <person name="Eisen J.A."/>
        </authorList>
    </citation>
    <scope>NUCLEOTIDE SEQUENCE [LARGE SCALE GENOMIC DNA]</scope>
    <source>
        <strain evidence="4">DSM 17620 / KACC 11465 / NBRC 106392 / GR20-10</strain>
    </source>
</reference>